<dbReference type="InterPro" id="IPR029752">
    <property type="entry name" value="D-isomer_DH_CS1"/>
</dbReference>
<dbReference type="SUPFAM" id="SSF51735">
    <property type="entry name" value="NAD(P)-binding Rossmann-fold domains"/>
    <property type="match status" value="1"/>
</dbReference>
<evidence type="ECO:0000256" key="2">
    <source>
        <dbReference type="ARBA" id="ARBA00005216"/>
    </source>
</evidence>
<evidence type="ECO:0000256" key="6">
    <source>
        <dbReference type="ARBA" id="ARBA00021582"/>
    </source>
</evidence>
<dbReference type="OrthoDB" id="9777288at2"/>
<dbReference type="Gene3D" id="3.40.50.720">
    <property type="entry name" value="NAD(P)-binding Rossmann-like Domain"/>
    <property type="match status" value="2"/>
</dbReference>
<dbReference type="UniPathway" id="UPA00135">
    <property type="reaction ID" value="UER00196"/>
</dbReference>
<dbReference type="PANTHER" id="PTHR43761:SF1">
    <property type="entry name" value="D-ISOMER SPECIFIC 2-HYDROXYACID DEHYDROGENASE CATALYTIC DOMAIN-CONTAINING PROTEIN-RELATED"/>
    <property type="match status" value="1"/>
</dbReference>
<evidence type="ECO:0000259" key="12">
    <source>
        <dbReference type="PROSITE" id="PS51671"/>
    </source>
</evidence>
<comment type="function">
    <text evidence="1">Catalyzes the reversible oxidation of 3-phospho-D-glycerate to 3-phosphonooxypyruvate, the first step of the phosphorylated L-serine biosynthesis pathway. Also catalyzes the reversible oxidation of 2-hydroxyglutarate to 2-oxoglutarate.</text>
</comment>
<dbReference type="EC" id="1.1.1.399" evidence="4"/>
<evidence type="ECO:0000256" key="3">
    <source>
        <dbReference type="ARBA" id="ARBA00005854"/>
    </source>
</evidence>
<dbReference type="EMBL" id="PVUB01000003">
    <property type="protein sequence ID" value="PRZ25190.1"/>
    <property type="molecule type" value="Genomic_DNA"/>
</dbReference>
<reference evidence="15" key="2">
    <citation type="submission" date="2016-11" db="EMBL/GenBank/DDBJ databases">
        <authorList>
            <person name="Varghese N."/>
            <person name="Submissions S."/>
        </authorList>
    </citation>
    <scope>NUCLEOTIDE SEQUENCE [LARGE SCALE GENOMIC DNA]</scope>
    <source>
        <strain evidence="15">DSM 19729</strain>
    </source>
</reference>
<dbReference type="NCBIfam" id="NF008759">
    <property type="entry name" value="PRK11790.1"/>
    <property type="match status" value="1"/>
</dbReference>
<dbReference type="Pfam" id="PF22629">
    <property type="entry name" value="ACT_AHAS_ss"/>
    <property type="match status" value="1"/>
</dbReference>
<keyword evidence="16" id="KW-1185">Reference proteome</keyword>
<dbReference type="Pfam" id="PF02826">
    <property type="entry name" value="2-Hacid_dh_C"/>
    <property type="match status" value="1"/>
</dbReference>
<dbReference type="Proteomes" id="UP000237771">
    <property type="component" value="Unassembled WGS sequence"/>
</dbReference>
<dbReference type="Proteomes" id="UP000184384">
    <property type="component" value="Unassembled WGS sequence"/>
</dbReference>
<dbReference type="STRING" id="280093.SAMN05443373_104274"/>
<dbReference type="InterPro" id="IPR002912">
    <property type="entry name" value="ACT_dom"/>
</dbReference>
<name>A0A1M5N4Z6_9FLAO</name>
<comment type="catalytic activity">
    <reaction evidence="11">
        <text>(2R)-3-phosphoglycerate + NAD(+) = 3-phosphooxypyruvate + NADH + H(+)</text>
        <dbReference type="Rhea" id="RHEA:12641"/>
        <dbReference type="ChEBI" id="CHEBI:15378"/>
        <dbReference type="ChEBI" id="CHEBI:18110"/>
        <dbReference type="ChEBI" id="CHEBI:57540"/>
        <dbReference type="ChEBI" id="CHEBI:57945"/>
        <dbReference type="ChEBI" id="CHEBI:58272"/>
        <dbReference type="EC" id="1.1.1.95"/>
    </reaction>
</comment>
<evidence type="ECO:0000256" key="9">
    <source>
        <dbReference type="ARBA" id="ARBA00030455"/>
    </source>
</evidence>
<dbReference type="SUPFAM" id="SSF56784">
    <property type="entry name" value="HAD-like"/>
    <property type="match status" value="1"/>
</dbReference>
<accession>A0A1M5N4Z6</accession>
<dbReference type="EMBL" id="FQWO01000004">
    <property type="protein sequence ID" value="SHG84527.1"/>
    <property type="molecule type" value="Genomic_DNA"/>
</dbReference>
<dbReference type="AlphaFoldDB" id="A0A1M5N4Z6"/>
<dbReference type="InterPro" id="IPR050418">
    <property type="entry name" value="D-iso_2-hydroxyacid_DH_PdxB"/>
</dbReference>
<evidence type="ECO:0000313" key="14">
    <source>
        <dbReference type="EMBL" id="SHG84527.1"/>
    </source>
</evidence>
<dbReference type="Pfam" id="PF00702">
    <property type="entry name" value="Hydrolase"/>
    <property type="match status" value="1"/>
</dbReference>
<dbReference type="GO" id="GO:0047545">
    <property type="term" value="F:(S)-2-hydroxyglutarate dehydrogenase activity"/>
    <property type="evidence" value="ECO:0007669"/>
    <property type="project" value="UniProtKB-ARBA"/>
</dbReference>
<comment type="similarity">
    <text evidence="3">Belongs to the D-isomer specific 2-hydroxyacid dehydrogenase family.</text>
</comment>
<evidence type="ECO:0000313" key="15">
    <source>
        <dbReference type="Proteomes" id="UP000184384"/>
    </source>
</evidence>
<keyword evidence="8" id="KW-0520">NAD</keyword>
<evidence type="ECO:0000256" key="5">
    <source>
        <dbReference type="ARBA" id="ARBA00013143"/>
    </source>
</evidence>
<evidence type="ECO:0000256" key="11">
    <source>
        <dbReference type="ARBA" id="ARBA00048731"/>
    </source>
</evidence>
<dbReference type="PROSITE" id="PS00671">
    <property type="entry name" value="D_2_HYDROXYACID_DH_3"/>
    <property type="match status" value="1"/>
</dbReference>
<reference evidence="13 16" key="3">
    <citation type="submission" date="2018-03" db="EMBL/GenBank/DDBJ databases">
        <title>Genomic Encyclopedia of Archaeal and Bacterial Type Strains, Phase II (KMG-II): from individual species to whole genera.</title>
        <authorList>
            <person name="Goeker M."/>
        </authorList>
    </citation>
    <scope>NUCLEOTIDE SEQUENCE [LARGE SCALE GENOMIC DNA]</scope>
    <source>
        <strain evidence="13 16">DSM 17797</strain>
    </source>
</reference>
<sequence>MIKKQETFIFDFDSTFIQVEALDVLCEIIYANNSTGKQVLAEIQRLTDLGMEGKLSLKESLTERIGLLQANRDHLGALIETLKNKVSSSVVRNRAFFKMHAQNIYIISNGFKEIIIPIVQEYGIKPEQVLANTFKFDHEGNIIGFDEKDELCENQGKVLKIKSLKLEGDVFMIGDGYTDYETLQGGAVSKFYAFTENVSRQIVIDNADRIAPSLDEILYDLSYKASVSYPKNRINVLLLENVHSDAVEAFAKEGYNVETIKGSLSEEELCEKIKDVSILGIRSKTQISKKVLDQATKLHAIGTFCIGTNQVNLPECSDRGIAVFNAPYSNTRSVVELALGEMIMLVRDTFEKSNKMHKGIWDKSANNSVELRGKKLGIVGYGSIGSQLSIIAEALGMKVYFYDVVDKLALGNAKKCSSLKELLSVSDVVSLHVDGRKSNLNLIDAQAFENMKQGVIFLNLSRGHVVDISALLANLKNGKIKGAAVDVFPEEPKSNDEPFISELCGMPNVILTPHIGGSTEEAQVDIAHFVSQKIINYINTGTTYGSVNLPEIQLPEFESAHRIMHIHENVKGILAQINTILTDSNSNILGQYLKTNEQMGYVITDIDNIYNPELEKKLKEIPNTIKYRILY</sequence>
<dbReference type="PROSITE" id="PS00065">
    <property type="entry name" value="D_2_HYDROXYACID_DH_1"/>
    <property type="match status" value="1"/>
</dbReference>
<evidence type="ECO:0000313" key="16">
    <source>
        <dbReference type="Proteomes" id="UP000237771"/>
    </source>
</evidence>
<dbReference type="InterPro" id="IPR023214">
    <property type="entry name" value="HAD_sf"/>
</dbReference>
<dbReference type="PROSITE" id="PS51671">
    <property type="entry name" value="ACT"/>
    <property type="match status" value="1"/>
</dbReference>
<proteinExistence type="inferred from homology"/>
<dbReference type="PANTHER" id="PTHR43761">
    <property type="entry name" value="D-ISOMER SPECIFIC 2-HYDROXYACID DEHYDROGENASE FAMILY PROTEIN (AFU_ORTHOLOGUE AFUA_1G13630)"/>
    <property type="match status" value="1"/>
</dbReference>
<evidence type="ECO:0000313" key="13">
    <source>
        <dbReference type="EMBL" id="PRZ25190.1"/>
    </source>
</evidence>
<dbReference type="Gene3D" id="3.30.70.260">
    <property type="match status" value="1"/>
</dbReference>
<reference evidence="14" key="1">
    <citation type="submission" date="2016-11" db="EMBL/GenBank/DDBJ databases">
        <authorList>
            <person name="Jaros S."/>
            <person name="Januszkiewicz K."/>
            <person name="Wedrychowicz H."/>
        </authorList>
    </citation>
    <scope>NUCLEOTIDE SEQUENCE [LARGE SCALE GENOMIC DNA]</scope>
    <source>
        <strain evidence="14">DSM 19729</strain>
    </source>
</reference>
<dbReference type="InterPro" id="IPR036412">
    <property type="entry name" value="HAD-like_sf"/>
</dbReference>
<evidence type="ECO:0000256" key="7">
    <source>
        <dbReference type="ARBA" id="ARBA00023002"/>
    </source>
</evidence>
<protein>
    <recommendedName>
        <fullName evidence="6">D-3-phosphoglycerate dehydrogenase</fullName>
        <ecNumber evidence="4">1.1.1.399</ecNumber>
        <ecNumber evidence="5">1.1.1.95</ecNumber>
    </recommendedName>
    <alternativeName>
        <fullName evidence="9">2-oxoglutarate reductase</fullName>
    </alternativeName>
</protein>
<dbReference type="InterPro" id="IPR029753">
    <property type="entry name" value="D-isomer_DH_CS"/>
</dbReference>
<feature type="domain" description="ACT" evidence="12">
    <location>
        <begin position="562"/>
        <end position="631"/>
    </location>
</feature>
<evidence type="ECO:0000256" key="10">
    <source>
        <dbReference type="ARBA" id="ARBA00048126"/>
    </source>
</evidence>
<evidence type="ECO:0000256" key="4">
    <source>
        <dbReference type="ARBA" id="ARBA00013001"/>
    </source>
</evidence>
<dbReference type="FunFam" id="3.40.50.720:FF:000041">
    <property type="entry name" value="D-3-phosphoglycerate dehydrogenase"/>
    <property type="match status" value="1"/>
</dbReference>
<comment type="pathway">
    <text evidence="2">Amino-acid biosynthesis; L-serine biosynthesis; L-serine from 3-phospho-D-glycerate: step 1/3.</text>
</comment>
<evidence type="ECO:0000256" key="8">
    <source>
        <dbReference type="ARBA" id="ARBA00023027"/>
    </source>
</evidence>
<organism evidence="14 15">
    <name type="scientific">Flavobacterium granuli</name>
    <dbReference type="NCBI Taxonomy" id="280093"/>
    <lineage>
        <taxon>Bacteria</taxon>
        <taxon>Pseudomonadati</taxon>
        <taxon>Bacteroidota</taxon>
        <taxon>Flavobacteriia</taxon>
        <taxon>Flavobacteriales</taxon>
        <taxon>Flavobacteriaceae</taxon>
        <taxon>Flavobacterium</taxon>
    </lineage>
</organism>
<dbReference type="GO" id="GO:0006564">
    <property type="term" value="P:L-serine biosynthetic process"/>
    <property type="evidence" value="ECO:0007669"/>
    <property type="project" value="UniProtKB-ARBA"/>
</dbReference>
<evidence type="ECO:0000256" key="1">
    <source>
        <dbReference type="ARBA" id="ARBA00003800"/>
    </source>
</evidence>
<dbReference type="Gene3D" id="3.40.50.1000">
    <property type="entry name" value="HAD superfamily/HAD-like"/>
    <property type="match status" value="1"/>
</dbReference>
<dbReference type="NCBIfam" id="TIGR01488">
    <property type="entry name" value="HAD-SF-IB"/>
    <property type="match status" value="1"/>
</dbReference>
<dbReference type="EC" id="1.1.1.95" evidence="5"/>
<dbReference type="InterPro" id="IPR054480">
    <property type="entry name" value="AHAS_small-like_ACT"/>
</dbReference>
<dbReference type="RefSeq" id="WP_072942695.1">
    <property type="nucleotide sequence ID" value="NZ_FQWO01000004.1"/>
</dbReference>
<dbReference type="InterPro" id="IPR006139">
    <property type="entry name" value="D-isomer_2_OHA_DH_cat_dom"/>
</dbReference>
<dbReference type="GO" id="GO:0051287">
    <property type="term" value="F:NAD binding"/>
    <property type="evidence" value="ECO:0007669"/>
    <property type="project" value="InterPro"/>
</dbReference>
<dbReference type="Pfam" id="PF00389">
    <property type="entry name" value="2-Hacid_dh"/>
    <property type="match status" value="1"/>
</dbReference>
<dbReference type="CDD" id="cd04901">
    <property type="entry name" value="ACT_3PGDH"/>
    <property type="match status" value="1"/>
</dbReference>
<dbReference type="InterPro" id="IPR036291">
    <property type="entry name" value="NAD(P)-bd_dom_sf"/>
</dbReference>
<dbReference type="InterPro" id="IPR045865">
    <property type="entry name" value="ACT-like_dom_sf"/>
</dbReference>
<dbReference type="Gene3D" id="1.10.150.210">
    <property type="entry name" value="Phosphoserine phosphatase, domain 2"/>
    <property type="match status" value="1"/>
</dbReference>
<dbReference type="SUPFAM" id="SSF52283">
    <property type="entry name" value="Formate/glycerate dehydrogenase catalytic domain-like"/>
    <property type="match status" value="1"/>
</dbReference>
<dbReference type="CDD" id="cd12176">
    <property type="entry name" value="PGDH_3"/>
    <property type="match status" value="1"/>
</dbReference>
<keyword evidence="7" id="KW-0560">Oxidoreductase</keyword>
<gene>
    <name evidence="13" type="ORF">BC624_103274</name>
    <name evidence="14" type="ORF">SAMN05443373_104274</name>
</gene>
<comment type="catalytic activity">
    <reaction evidence="10">
        <text>(R)-2-hydroxyglutarate + NAD(+) = 2-oxoglutarate + NADH + H(+)</text>
        <dbReference type="Rhea" id="RHEA:49612"/>
        <dbReference type="ChEBI" id="CHEBI:15378"/>
        <dbReference type="ChEBI" id="CHEBI:15801"/>
        <dbReference type="ChEBI" id="CHEBI:16810"/>
        <dbReference type="ChEBI" id="CHEBI:57540"/>
        <dbReference type="ChEBI" id="CHEBI:57945"/>
        <dbReference type="EC" id="1.1.1.399"/>
    </reaction>
</comment>
<dbReference type="GO" id="GO:0004617">
    <property type="term" value="F:phosphoglycerate dehydrogenase activity"/>
    <property type="evidence" value="ECO:0007669"/>
    <property type="project" value="UniProtKB-EC"/>
</dbReference>
<dbReference type="InterPro" id="IPR006140">
    <property type="entry name" value="D-isomer_DH_NAD-bd"/>
</dbReference>
<dbReference type="SUPFAM" id="SSF55021">
    <property type="entry name" value="ACT-like"/>
    <property type="match status" value="1"/>
</dbReference>